<evidence type="ECO:0000313" key="2">
    <source>
        <dbReference type="Proteomes" id="UP000682811"/>
    </source>
</evidence>
<proteinExistence type="predicted"/>
<keyword evidence="2" id="KW-1185">Reference proteome</keyword>
<gene>
    <name evidence="1" type="ORF">J34TS1_43820</name>
</gene>
<dbReference type="AlphaFoldDB" id="A0A920CUN1"/>
<accession>A0A920CUN1</accession>
<sequence length="68" mass="8203">MDLKQRVALFYGLRWETYRETCLRIINEKNILMDTDVNHAVRTLKRSDLEDLELTLLELIEEFEKSQC</sequence>
<organism evidence="1 2">
    <name type="scientific">Paenibacillus azoreducens</name>
    <dbReference type="NCBI Taxonomy" id="116718"/>
    <lineage>
        <taxon>Bacteria</taxon>
        <taxon>Bacillati</taxon>
        <taxon>Bacillota</taxon>
        <taxon>Bacilli</taxon>
        <taxon>Bacillales</taxon>
        <taxon>Paenibacillaceae</taxon>
        <taxon>Paenibacillus</taxon>
    </lineage>
</organism>
<dbReference type="Proteomes" id="UP000682811">
    <property type="component" value="Unassembled WGS sequence"/>
</dbReference>
<protein>
    <submittedName>
        <fullName evidence="1">Uncharacterized protein</fullName>
    </submittedName>
</protein>
<name>A0A920CUN1_9BACL</name>
<reference evidence="1 2" key="1">
    <citation type="submission" date="2021-03" db="EMBL/GenBank/DDBJ databases">
        <title>Antimicrobial resistance genes in bacteria isolated from Japanese honey, and their potential for conferring macrolide and lincosamide resistance in the American foulbrood pathogen Paenibacillus larvae.</title>
        <authorList>
            <person name="Okamoto M."/>
            <person name="Kumagai M."/>
            <person name="Kanamori H."/>
            <person name="Takamatsu D."/>
        </authorList>
    </citation>
    <scope>NUCLEOTIDE SEQUENCE [LARGE SCALE GENOMIC DNA]</scope>
    <source>
        <strain evidence="1 2">J34TS1</strain>
    </source>
</reference>
<evidence type="ECO:0000313" key="1">
    <source>
        <dbReference type="EMBL" id="GIO49617.1"/>
    </source>
</evidence>
<dbReference type="EMBL" id="BORT01000023">
    <property type="protein sequence ID" value="GIO49617.1"/>
    <property type="molecule type" value="Genomic_DNA"/>
</dbReference>
<comment type="caution">
    <text evidence="1">The sequence shown here is derived from an EMBL/GenBank/DDBJ whole genome shotgun (WGS) entry which is preliminary data.</text>
</comment>